<proteinExistence type="predicted"/>
<evidence type="ECO:0000256" key="8">
    <source>
        <dbReference type="ARBA" id="ARBA00022842"/>
    </source>
</evidence>
<evidence type="ECO:0000256" key="7">
    <source>
        <dbReference type="ARBA" id="ARBA00022827"/>
    </source>
</evidence>
<evidence type="ECO:0000256" key="9">
    <source>
        <dbReference type="ARBA" id="ARBA00031306"/>
    </source>
</evidence>
<dbReference type="GO" id="GO:0046872">
    <property type="term" value="F:metal ion binding"/>
    <property type="evidence" value="ECO:0007669"/>
    <property type="project" value="UniProtKB-KW"/>
</dbReference>
<evidence type="ECO:0000256" key="2">
    <source>
        <dbReference type="ARBA" id="ARBA00011955"/>
    </source>
</evidence>
<evidence type="ECO:0000313" key="13">
    <source>
        <dbReference type="Proteomes" id="UP000316256"/>
    </source>
</evidence>
<dbReference type="GO" id="GO:0016740">
    <property type="term" value="F:transferase activity"/>
    <property type="evidence" value="ECO:0007669"/>
    <property type="project" value="UniProtKB-KW"/>
</dbReference>
<accession>A0A541BNM6</accession>
<dbReference type="Pfam" id="PF02424">
    <property type="entry name" value="ApbE"/>
    <property type="match status" value="2"/>
</dbReference>
<evidence type="ECO:0000256" key="6">
    <source>
        <dbReference type="ARBA" id="ARBA00022723"/>
    </source>
</evidence>
<dbReference type="EMBL" id="VIGH01000002">
    <property type="protein sequence ID" value="TQF73923.1"/>
    <property type="molecule type" value="Genomic_DNA"/>
</dbReference>
<dbReference type="RefSeq" id="WP_142095555.1">
    <property type="nucleotide sequence ID" value="NZ_VIGH01000002.1"/>
</dbReference>
<dbReference type="OrthoDB" id="9778595at2"/>
<keyword evidence="4" id="KW-0285">Flavoprotein</keyword>
<dbReference type="InterPro" id="IPR003374">
    <property type="entry name" value="ApbE-like_sf"/>
</dbReference>
<dbReference type="PANTHER" id="PTHR30040">
    <property type="entry name" value="THIAMINE BIOSYNTHESIS LIPOPROTEIN APBE"/>
    <property type="match status" value="1"/>
</dbReference>
<dbReference type="Gene3D" id="3.10.520.10">
    <property type="entry name" value="ApbE-like domains"/>
    <property type="match status" value="1"/>
</dbReference>
<keyword evidence="7" id="KW-0274">FAD</keyword>
<evidence type="ECO:0000256" key="4">
    <source>
        <dbReference type="ARBA" id="ARBA00022630"/>
    </source>
</evidence>
<evidence type="ECO:0000256" key="1">
    <source>
        <dbReference type="ARBA" id="ARBA00001946"/>
    </source>
</evidence>
<evidence type="ECO:0000256" key="5">
    <source>
        <dbReference type="ARBA" id="ARBA00022679"/>
    </source>
</evidence>
<comment type="catalytic activity">
    <reaction evidence="10">
        <text>L-threonyl-[protein] + FAD = FMN-L-threonyl-[protein] + AMP + H(+)</text>
        <dbReference type="Rhea" id="RHEA:36847"/>
        <dbReference type="Rhea" id="RHEA-COMP:11060"/>
        <dbReference type="Rhea" id="RHEA-COMP:11061"/>
        <dbReference type="ChEBI" id="CHEBI:15378"/>
        <dbReference type="ChEBI" id="CHEBI:30013"/>
        <dbReference type="ChEBI" id="CHEBI:57692"/>
        <dbReference type="ChEBI" id="CHEBI:74257"/>
        <dbReference type="ChEBI" id="CHEBI:456215"/>
        <dbReference type="EC" id="2.7.1.180"/>
    </reaction>
</comment>
<comment type="cofactor">
    <cofactor evidence="1">
        <name>Mg(2+)</name>
        <dbReference type="ChEBI" id="CHEBI:18420"/>
    </cofactor>
</comment>
<reference evidence="12 13" key="1">
    <citation type="submission" date="2019-06" db="EMBL/GenBank/DDBJ databases">
        <title>Rhodococcus spaelei sp. nov., isolated from a cave.</title>
        <authorList>
            <person name="Lee S.D."/>
        </authorList>
    </citation>
    <scope>NUCLEOTIDE SEQUENCE [LARGE SCALE GENOMIC DNA]</scope>
    <source>
        <strain evidence="12 13">C9-5</strain>
    </source>
</reference>
<evidence type="ECO:0000256" key="3">
    <source>
        <dbReference type="ARBA" id="ARBA00016337"/>
    </source>
</evidence>
<dbReference type="AlphaFoldDB" id="A0A541BNM6"/>
<evidence type="ECO:0000313" key="12">
    <source>
        <dbReference type="EMBL" id="TQF73923.1"/>
    </source>
</evidence>
<name>A0A541BNM6_9NOCA</name>
<feature type="region of interest" description="Disordered" evidence="11">
    <location>
        <begin position="180"/>
        <end position="203"/>
    </location>
</feature>
<evidence type="ECO:0000256" key="10">
    <source>
        <dbReference type="ARBA" id="ARBA00048540"/>
    </source>
</evidence>
<keyword evidence="5 12" id="KW-0808">Transferase</keyword>
<dbReference type="Proteomes" id="UP000316256">
    <property type="component" value="Unassembled WGS sequence"/>
</dbReference>
<dbReference type="EC" id="2.7.1.180" evidence="2"/>
<keyword evidence="13" id="KW-1185">Reference proteome</keyword>
<comment type="caution">
    <text evidence="12">The sequence shown here is derived from an EMBL/GenBank/DDBJ whole genome shotgun (WGS) entry which is preliminary data.</text>
</comment>
<organism evidence="12 13">
    <name type="scientific">Rhodococcus spelaei</name>
    <dbReference type="NCBI Taxonomy" id="2546320"/>
    <lineage>
        <taxon>Bacteria</taxon>
        <taxon>Bacillati</taxon>
        <taxon>Actinomycetota</taxon>
        <taxon>Actinomycetes</taxon>
        <taxon>Mycobacteriales</taxon>
        <taxon>Nocardiaceae</taxon>
        <taxon>Rhodococcus</taxon>
    </lineage>
</organism>
<evidence type="ECO:0000256" key="11">
    <source>
        <dbReference type="SAM" id="MobiDB-lite"/>
    </source>
</evidence>
<dbReference type="PANTHER" id="PTHR30040:SF2">
    <property type="entry name" value="FAD:PROTEIN FMN TRANSFERASE"/>
    <property type="match status" value="1"/>
</dbReference>
<dbReference type="SUPFAM" id="SSF143631">
    <property type="entry name" value="ApbE-like"/>
    <property type="match status" value="1"/>
</dbReference>
<keyword evidence="6" id="KW-0479">Metal-binding</keyword>
<gene>
    <name evidence="12" type="ORF">FK531_04405</name>
</gene>
<protein>
    <recommendedName>
        <fullName evidence="3">FAD:protein FMN transferase</fullName>
        <ecNumber evidence="2">2.7.1.180</ecNumber>
    </recommendedName>
    <alternativeName>
        <fullName evidence="9">Flavin transferase</fullName>
    </alternativeName>
</protein>
<dbReference type="InterPro" id="IPR024932">
    <property type="entry name" value="ApbE"/>
</dbReference>
<feature type="compositionally biased region" description="Polar residues" evidence="11">
    <location>
        <begin position="180"/>
        <end position="193"/>
    </location>
</feature>
<sequence length="259" mass="26766">MTAKASKSWSLWGVRATVVVTEPDLLDSAWHLVRGHLAVADLAVSSTRTDSEIAALNRSGGRPVSVSATLAQQVRHALEAAELTDGLLDPTAGADRPYAWRSVAVHGTEITLPTAVTLDLDATMRSATADHCAEAVAALLGCGVLVSLGGDVATAGPEPASGWQIKVEDLPGEPSCQVSIPSGSGLSTASTVSPLHPDPADPPRWRTVSVVAGSACNAAAVSKAALRLGDAALEWLDRLRLPARLVDRDARVTLLGGWP</sequence>
<keyword evidence="8" id="KW-0460">Magnesium</keyword>